<feature type="compositionally biased region" description="Polar residues" evidence="7">
    <location>
        <begin position="161"/>
        <end position="183"/>
    </location>
</feature>
<comment type="caution">
    <text evidence="9">The sequence shown here is derived from an EMBL/GenBank/DDBJ whole genome shotgun (WGS) entry which is preliminary data.</text>
</comment>
<evidence type="ECO:0000313" key="9">
    <source>
        <dbReference type="EMBL" id="KAF7287093.1"/>
    </source>
</evidence>
<evidence type="ECO:0000256" key="1">
    <source>
        <dbReference type="ARBA" id="ARBA00011764"/>
    </source>
</evidence>
<proteinExistence type="predicted"/>
<organism evidence="9 10">
    <name type="scientific">Rhynchophorus ferrugineus</name>
    <name type="common">Red palm weevil</name>
    <name type="synonym">Curculio ferrugineus</name>
    <dbReference type="NCBI Taxonomy" id="354439"/>
    <lineage>
        <taxon>Eukaryota</taxon>
        <taxon>Metazoa</taxon>
        <taxon>Ecdysozoa</taxon>
        <taxon>Arthropoda</taxon>
        <taxon>Hexapoda</taxon>
        <taxon>Insecta</taxon>
        <taxon>Pterygota</taxon>
        <taxon>Neoptera</taxon>
        <taxon>Endopterygota</taxon>
        <taxon>Coleoptera</taxon>
        <taxon>Polyphaga</taxon>
        <taxon>Cucujiformia</taxon>
        <taxon>Curculionidae</taxon>
        <taxon>Dryophthorinae</taxon>
        <taxon>Rhynchophorus</taxon>
    </lineage>
</organism>
<sequence>MYRLPAFTPKEVKFLEDLLEKNKSIINTTRGDLEMIEARNDCWIEIEKQFNAFADVPRSVTMLKKKYENLKRKKGLTPKRKRTTTKALGKENNDFDDNNTKAPARIETPTSAQSSSSGFVDDSEEDPTMLGPLKLVKEEIIHQSPPAVTEEHVMDIKPNIGNQSKPLTQPTSTSTEPFTNQGNLHPIYNGNEEKIKLLREKHQLEIELMKKETDAKLHRMNTEVNLLQIKIEEHSLKRRILELEKKRIMEDLE</sequence>
<name>A0A834IZM2_RHYFE</name>
<feature type="compositionally biased region" description="Polar residues" evidence="7">
    <location>
        <begin position="108"/>
        <end position="118"/>
    </location>
</feature>
<dbReference type="InterPro" id="IPR028002">
    <property type="entry name" value="Myb_DNA-bind_5"/>
</dbReference>
<comment type="subunit">
    <text evidence="1">Self-associates forming complexes of several hundred monomers.</text>
</comment>
<evidence type="ECO:0000256" key="2">
    <source>
        <dbReference type="ARBA" id="ARBA00016807"/>
    </source>
</evidence>
<evidence type="ECO:0000256" key="6">
    <source>
        <dbReference type="SAM" id="Coils"/>
    </source>
</evidence>
<feature type="domain" description="Myb/SANT-like DNA-binding" evidence="8">
    <location>
        <begin position="3"/>
        <end position="73"/>
    </location>
</feature>
<keyword evidence="4" id="KW-0804">Transcription</keyword>
<keyword evidence="10" id="KW-1185">Reference proteome</keyword>
<keyword evidence="3" id="KW-0805">Transcription regulation</keyword>
<feature type="compositionally biased region" description="Basic residues" evidence="7">
    <location>
        <begin position="72"/>
        <end position="84"/>
    </location>
</feature>
<evidence type="ECO:0000256" key="5">
    <source>
        <dbReference type="ARBA" id="ARBA00025466"/>
    </source>
</evidence>
<evidence type="ECO:0000256" key="4">
    <source>
        <dbReference type="ARBA" id="ARBA00023163"/>
    </source>
</evidence>
<evidence type="ECO:0000256" key="7">
    <source>
        <dbReference type="SAM" id="MobiDB-lite"/>
    </source>
</evidence>
<comment type="function">
    <text evidence="5">Involved in transvection phenomena (= synapsis-dependent gene expression), where the synaptic pairing of chromosomes carrying genes with which zeste interacts influences the expression of these genes. Zeste binds to DNA and stimulates transcription from a nearby promoter.</text>
</comment>
<dbReference type="Pfam" id="PF13873">
    <property type="entry name" value="Myb_DNA-bind_5"/>
    <property type="match status" value="1"/>
</dbReference>
<dbReference type="Proteomes" id="UP000625711">
    <property type="component" value="Unassembled WGS sequence"/>
</dbReference>
<feature type="region of interest" description="Disordered" evidence="7">
    <location>
        <begin position="72"/>
        <end position="128"/>
    </location>
</feature>
<evidence type="ECO:0000313" key="10">
    <source>
        <dbReference type="Proteomes" id="UP000625711"/>
    </source>
</evidence>
<evidence type="ECO:0000259" key="8">
    <source>
        <dbReference type="Pfam" id="PF13873"/>
    </source>
</evidence>
<feature type="region of interest" description="Disordered" evidence="7">
    <location>
        <begin position="161"/>
        <end position="187"/>
    </location>
</feature>
<dbReference type="EMBL" id="JAACXV010000016">
    <property type="protein sequence ID" value="KAF7287093.1"/>
    <property type="molecule type" value="Genomic_DNA"/>
</dbReference>
<feature type="coiled-coil region" evidence="6">
    <location>
        <begin position="194"/>
        <end position="251"/>
    </location>
</feature>
<reference evidence="9" key="1">
    <citation type="submission" date="2020-08" db="EMBL/GenBank/DDBJ databases">
        <title>Genome sequencing and assembly of the red palm weevil Rhynchophorus ferrugineus.</title>
        <authorList>
            <person name="Dias G.B."/>
            <person name="Bergman C.M."/>
            <person name="Manee M."/>
        </authorList>
    </citation>
    <scope>NUCLEOTIDE SEQUENCE</scope>
    <source>
        <strain evidence="9">AA-2017</strain>
        <tissue evidence="9">Whole larva</tissue>
    </source>
</reference>
<keyword evidence="6" id="KW-0175">Coiled coil</keyword>
<dbReference type="OrthoDB" id="3066195at2759"/>
<evidence type="ECO:0000256" key="3">
    <source>
        <dbReference type="ARBA" id="ARBA00023015"/>
    </source>
</evidence>
<dbReference type="AlphaFoldDB" id="A0A834IZM2"/>
<gene>
    <name evidence="9" type="ORF">GWI33_002474</name>
</gene>
<accession>A0A834IZM2</accession>
<protein>
    <recommendedName>
        <fullName evidence="2">Regulatory protein zeste</fullName>
    </recommendedName>
</protein>